<feature type="chain" id="PRO_5024306986" evidence="7">
    <location>
        <begin position="25"/>
        <end position="308"/>
    </location>
</feature>
<proteinExistence type="inferred from homology"/>
<dbReference type="SUPFAM" id="SSF53807">
    <property type="entry name" value="Helical backbone' metal receptor"/>
    <property type="match status" value="1"/>
</dbReference>
<dbReference type="PRINTS" id="PR00691">
    <property type="entry name" value="ADHESINB"/>
</dbReference>
<dbReference type="Gene3D" id="3.40.50.1980">
    <property type="entry name" value="Nitrogenase molybdenum iron protein domain"/>
    <property type="match status" value="2"/>
</dbReference>
<evidence type="ECO:0000256" key="1">
    <source>
        <dbReference type="ARBA" id="ARBA00004196"/>
    </source>
</evidence>
<dbReference type="RefSeq" id="WP_138085905.1">
    <property type="nucleotide sequence ID" value="NZ_VAUV01000006.1"/>
</dbReference>
<gene>
    <name evidence="8" type="ORF">FEM03_09185</name>
</gene>
<keyword evidence="3 6" id="KW-0813">Transport</keyword>
<accession>A0A5R8KFM6</accession>
<evidence type="ECO:0000256" key="4">
    <source>
        <dbReference type="ARBA" id="ARBA00022723"/>
    </source>
</evidence>
<keyword evidence="9" id="KW-1185">Reference proteome</keyword>
<dbReference type="PROSITE" id="PS51257">
    <property type="entry name" value="PROKAR_LIPOPROTEIN"/>
    <property type="match status" value="1"/>
</dbReference>
<dbReference type="OrthoDB" id="9793396at2"/>
<dbReference type="GO" id="GO:0030313">
    <property type="term" value="C:cell envelope"/>
    <property type="evidence" value="ECO:0007669"/>
    <property type="project" value="UniProtKB-SubCell"/>
</dbReference>
<evidence type="ECO:0000256" key="2">
    <source>
        <dbReference type="ARBA" id="ARBA00011028"/>
    </source>
</evidence>
<dbReference type="InterPro" id="IPR006127">
    <property type="entry name" value="ZnuA-like"/>
</dbReference>
<feature type="signal peptide" evidence="7">
    <location>
        <begin position="1"/>
        <end position="24"/>
    </location>
</feature>
<dbReference type="GO" id="GO:0030001">
    <property type="term" value="P:metal ion transport"/>
    <property type="evidence" value="ECO:0007669"/>
    <property type="project" value="InterPro"/>
</dbReference>
<dbReference type="InterPro" id="IPR006128">
    <property type="entry name" value="Lipoprotein_PsaA-like"/>
</dbReference>
<evidence type="ECO:0000313" key="9">
    <source>
        <dbReference type="Proteomes" id="UP000306196"/>
    </source>
</evidence>
<evidence type="ECO:0000256" key="6">
    <source>
        <dbReference type="RuleBase" id="RU003512"/>
    </source>
</evidence>
<dbReference type="PANTHER" id="PTHR42953:SF1">
    <property type="entry name" value="METAL-BINDING PROTEIN HI_0362-RELATED"/>
    <property type="match status" value="1"/>
</dbReference>
<evidence type="ECO:0000256" key="3">
    <source>
        <dbReference type="ARBA" id="ARBA00022448"/>
    </source>
</evidence>
<reference evidence="8 9" key="1">
    <citation type="submission" date="2019-05" db="EMBL/GenBank/DDBJ databases">
        <title>Verrucobacter flavum gen. nov., sp. nov. a new member of the family Verrucomicrobiaceae.</title>
        <authorList>
            <person name="Szuroczki S."/>
            <person name="Abbaszade G."/>
            <person name="Szabo A."/>
            <person name="Felfoldi T."/>
            <person name="Schumann P."/>
            <person name="Boka K."/>
            <person name="Keki Z."/>
            <person name="Toumi M."/>
            <person name="Toth E."/>
        </authorList>
    </citation>
    <scope>NUCLEOTIDE SEQUENCE [LARGE SCALE GENOMIC DNA]</scope>
    <source>
        <strain evidence="8 9">MG-N-17</strain>
    </source>
</reference>
<organism evidence="8 9">
    <name type="scientific">Phragmitibacter flavus</name>
    <dbReference type="NCBI Taxonomy" id="2576071"/>
    <lineage>
        <taxon>Bacteria</taxon>
        <taxon>Pseudomonadati</taxon>
        <taxon>Verrucomicrobiota</taxon>
        <taxon>Verrucomicrobiia</taxon>
        <taxon>Verrucomicrobiales</taxon>
        <taxon>Verrucomicrobiaceae</taxon>
        <taxon>Phragmitibacter</taxon>
    </lineage>
</organism>
<evidence type="ECO:0000256" key="7">
    <source>
        <dbReference type="SAM" id="SignalP"/>
    </source>
</evidence>
<sequence>MKSLRFFVPAVLGLLLSACGPQSASTDTRLAVLTTTTMITDMVREVGGEDIALMPLMGAGVDPHLYKPSASDARKMREAKVVFYNGLLLEGRMGELFEQVRNDGGAVHELGATVPADKQLAADHDHPDPHIWFDPELWITCIDVVVNGLAAADAPHAENYRQRGADLKARYQAVFDRCKTLVNEIPASNRVLITSHDAFNYFGRAFGFEVVGVQGISTIAEAGLADVAKMVDFIKQRSVKAIFVESSVAHATIERISRDSGAKVGGELFSDALGTPGDTFQFEGTTYDKGTYEGALLYNVTTIVNALK</sequence>
<name>A0A5R8KFM6_9BACT</name>
<dbReference type="InterPro" id="IPR050492">
    <property type="entry name" value="Bact_metal-bind_prot9"/>
</dbReference>
<dbReference type="PANTHER" id="PTHR42953">
    <property type="entry name" value="HIGH-AFFINITY ZINC UPTAKE SYSTEM PROTEIN ZNUA-RELATED"/>
    <property type="match status" value="1"/>
</dbReference>
<comment type="subcellular location">
    <subcellularLocation>
        <location evidence="1">Cell envelope</location>
    </subcellularLocation>
</comment>
<dbReference type="GO" id="GO:0046872">
    <property type="term" value="F:metal ion binding"/>
    <property type="evidence" value="ECO:0007669"/>
    <property type="project" value="UniProtKB-KW"/>
</dbReference>
<protein>
    <submittedName>
        <fullName evidence="8">ABC transporter substrate-binding protein</fullName>
    </submittedName>
</protein>
<dbReference type="AlphaFoldDB" id="A0A5R8KFM6"/>
<dbReference type="InterPro" id="IPR006129">
    <property type="entry name" value="AdhesinB"/>
</dbReference>
<keyword evidence="4" id="KW-0479">Metal-binding</keyword>
<evidence type="ECO:0000256" key="5">
    <source>
        <dbReference type="ARBA" id="ARBA00022729"/>
    </source>
</evidence>
<keyword evidence="5 7" id="KW-0732">Signal</keyword>
<dbReference type="Proteomes" id="UP000306196">
    <property type="component" value="Unassembled WGS sequence"/>
</dbReference>
<dbReference type="GO" id="GO:0007155">
    <property type="term" value="P:cell adhesion"/>
    <property type="evidence" value="ECO:0007669"/>
    <property type="project" value="InterPro"/>
</dbReference>
<comment type="similarity">
    <text evidence="2 6">Belongs to the bacterial solute-binding protein 9 family.</text>
</comment>
<dbReference type="EMBL" id="VAUV01000006">
    <property type="protein sequence ID" value="TLD71076.1"/>
    <property type="molecule type" value="Genomic_DNA"/>
</dbReference>
<dbReference type="PRINTS" id="PR00690">
    <property type="entry name" value="ADHESNFAMILY"/>
</dbReference>
<evidence type="ECO:0000313" key="8">
    <source>
        <dbReference type="EMBL" id="TLD71076.1"/>
    </source>
</evidence>
<dbReference type="Pfam" id="PF01297">
    <property type="entry name" value="ZnuA"/>
    <property type="match status" value="1"/>
</dbReference>
<comment type="caution">
    <text evidence="8">The sequence shown here is derived from an EMBL/GenBank/DDBJ whole genome shotgun (WGS) entry which is preliminary data.</text>
</comment>